<organism evidence="1 2">
    <name type="scientific">Marinobacter pelagius</name>
    <dbReference type="NCBI Taxonomy" id="379482"/>
    <lineage>
        <taxon>Bacteria</taxon>
        <taxon>Pseudomonadati</taxon>
        <taxon>Pseudomonadota</taxon>
        <taxon>Gammaproteobacteria</taxon>
        <taxon>Pseudomonadales</taxon>
        <taxon>Marinobacteraceae</taxon>
        <taxon>Marinobacter</taxon>
    </lineage>
</organism>
<dbReference type="AlphaFoldDB" id="A0A1I4R584"/>
<evidence type="ECO:0000313" key="2">
    <source>
        <dbReference type="Proteomes" id="UP000199339"/>
    </source>
</evidence>
<dbReference type="Proteomes" id="UP000199339">
    <property type="component" value="Unassembled WGS sequence"/>
</dbReference>
<dbReference type="EMBL" id="FOUR01000001">
    <property type="protein sequence ID" value="SFM47462.1"/>
    <property type="molecule type" value="Genomic_DNA"/>
</dbReference>
<gene>
    <name evidence="1" type="ORF">SAMN04487961_0390</name>
</gene>
<evidence type="ECO:0000313" key="1">
    <source>
        <dbReference type="EMBL" id="SFM47462.1"/>
    </source>
</evidence>
<sequence>MLAQIGIGATRQWQSLQAALILRATTGEEQSDKESFSFGTLSLTWRY</sequence>
<proteinExistence type="predicted"/>
<reference evidence="2" key="1">
    <citation type="submission" date="2016-10" db="EMBL/GenBank/DDBJ databases">
        <authorList>
            <person name="Varghese N."/>
            <person name="Submissions S."/>
        </authorList>
    </citation>
    <scope>NUCLEOTIDE SEQUENCE [LARGE SCALE GENOMIC DNA]</scope>
    <source>
        <strain evidence="2">CGMCC 1.6775</strain>
    </source>
</reference>
<name>A0A1I4R584_9GAMM</name>
<accession>A0A1I4R584</accession>
<keyword evidence="2" id="KW-1185">Reference proteome</keyword>
<protein>
    <submittedName>
        <fullName evidence="1">Uncharacterized protein</fullName>
    </submittedName>
</protein>